<feature type="domain" description="SH2" evidence="6">
    <location>
        <begin position="361"/>
        <end position="459"/>
    </location>
</feature>
<dbReference type="GO" id="GO:0005886">
    <property type="term" value="C:plasma membrane"/>
    <property type="evidence" value="ECO:0007669"/>
    <property type="project" value="TreeGrafter"/>
</dbReference>
<dbReference type="CDD" id="cd01231">
    <property type="entry name" value="PH_SH2B_family"/>
    <property type="match status" value="1"/>
</dbReference>
<dbReference type="PROSITE" id="PS50001">
    <property type="entry name" value="SH2"/>
    <property type="match status" value="1"/>
</dbReference>
<evidence type="ECO:0000256" key="2">
    <source>
        <dbReference type="ARBA" id="ARBA00022553"/>
    </source>
</evidence>
<dbReference type="Pfam" id="PF00017">
    <property type="entry name" value="SH2"/>
    <property type="match status" value="1"/>
</dbReference>
<evidence type="ECO:0000256" key="1">
    <source>
        <dbReference type="ARBA" id="ARBA00010220"/>
    </source>
</evidence>
<dbReference type="InterPro" id="IPR030523">
    <property type="entry name" value="SH2B"/>
</dbReference>
<dbReference type="InterPro" id="IPR000980">
    <property type="entry name" value="SH2"/>
</dbReference>
<dbReference type="PANTHER" id="PTHR10872:SF2">
    <property type="entry name" value="LNK, ISOFORM D"/>
    <property type="match status" value="1"/>
</dbReference>
<feature type="region of interest" description="Disordered" evidence="5">
    <location>
        <begin position="134"/>
        <end position="167"/>
    </location>
</feature>
<gene>
    <name evidence="8" type="ORF">EB796_024919</name>
</gene>
<dbReference type="AlphaFoldDB" id="A0A7J7ITC0"/>
<dbReference type="SMART" id="SM00252">
    <property type="entry name" value="SH2"/>
    <property type="match status" value="1"/>
</dbReference>
<sequence length="500" mass="56414">MASRPIYENHNGHSLNLNHSQSHPEPLHWSEFCEEQAAIAASEFYVNFRSYLNDNPDISVRDPASAFLQSFIDCLQNDFYRCIERGQPIRERHRSYPSAENFPYDRSSPISSNDVDSPKASKARSFLRKLSIRKPKKSNSKESTPDDDHHSHRSKSKQRSNIKKEGTVFRLVENGPSTDHKWEKCRLVLVNSSSGYLLEFYAPPKSSKPKTGLYCSMLNKCRETTALEMPDREHTFVLKASNTHDYVFEASNASDLRSWLGHIRQCMPEENLRCDSVNMGDHIPQSDMMGSFSNSNGQYGYSDRTAPPPEIPPRSPARASYSMPTSSAPSPIHPPDGANNTQAMDLNALQNIELYLREFPWFHGTFSRMDAAHLVLAGGTAGHGSFLVRQSETRKGEFVLTFNFQGRAKHLRMTINNEGQCRVQHLWFQTIFDMLEHFRRHPIPLESGGSPDVTLTDFVIAGSVPNGDRYSSHHGISVRISVGSLEHLTMDAAPPTPAYV</sequence>
<dbReference type="GO" id="GO:0005068">
    <property type="term" value="F:transmembrane receptor protein tyrosine kinase adaptor activity"/>
    <property type="evidence" value="ECO:0007669"/>
    <property type="project" value="TreeGrafter"/>
</dbReference>
<dbReference type="Pfam" id="PF08916">
    <property type="entry name" value="Phe_ZIP"/>
    <property type="match status" value="1"/>
</dbReference>
<dbReference type="FunFam" id="3.30.505.10:FF:000008">
    <property type="entry name" value="SH2B adapter protein 1 isoform 2"/>
    <property type="match status" value="1"/>
</dbReference>
<reference evidence="8" key="1">
    <citation type="submission" date="2020-06" db="EMBL/GenBank/DDBJ databases">
        <title>Draft genome of Bugula neritina, a colonial animal packing powerful symbionts and potential medicines.</title>
        <authorList>
            <person name="Rayko M."/>
        </authorList>
    </citation>
    <scope>NUCLEOTIDE SEQUENCE [LARGE SCALE GENOMIC DNA]</scope>
    <source>
        <strain evidence="8">Kwan_BN1</strain>
    </source>
</reference>
<dbReference type="InterPro" id="IPR011993">
    <property type="entry name" value="PH-like_dom_sf"/>
</dbReference>
<feature type="region of interest" description="Disordered" evidence="5">
    <location>
        <begin position="1"/>
        <end position="20"/>
    </location>
</feature>
<dbReference type="PRINTS" id="PR00401">
    <property type="entry name" value="SH2DOMAIN"/>
</dbReference>
<dbReference type="InterPro" id="IPR036860">
    <property type="entry name" value="SH2_dom_sf"/>
</dbReference>
<feature type="compositionally biased region" description="Basic and acidic residues" evidence="5">
    <location>
        <begin position="139"/>
        <end position="150"/>
    </location>
</feature>
<accession>A0A7J7ITC0</accession>
<dbReference type="SUPFAM" id="SSF109805">
    <property type="entry name" value="Phenylalanine zipper"/>
    <property type="match status" value="1"/>
</dbReference>
<dbReference type="InterPro" id="IPR001849">
    <property type="entry name" value="PH_domain"/>
</dbReference>
<evidence type="ECO:0008006" key="10">
    <source>
        <dbReference type="Google" id="ProtNLM"/>
    </source>
</evidence>
<organism evidence="8 9">
    <name type="scientific">Bugula neritina</name>
    <name type="common">Brown bryozoan</name>
    <name type="synonym">Sertularia neritina</name>
    <dbReference type="NCBI Taxonomy" id="10212"/>
    <lineage>
        <taxon>Eukaryota</taxon>
        <taxon>Metazoa</taxon>
        <taxon>Spiralia</taxon>
        <taxon>Lophotrochozoa</taxon>
        <taxon>Bryozoa</taxon>
        <taxon>Gymnolaemata</taxon>
        <taxon>Cheilostomatida</taxon>
        <taxon>Flustrina</taxon>
        <taxon>Buguloidea</taxon>
        <taxon>Bugulidae</taxon>
        <taxon>Bugula</taxon>
    </lineage>
</organism>
<evidence type="ECO:0000259" key="6">
    <source>
        <dbReference type="PROSITE" id="PS50001"/>
    </source>
</evidence>
<dbReference type="InterPro" id="IPR035057">
    <property type="entry name" value="SH2B1_SH2"/>
</dbReference>
<dbReference type="Pfam" id="PF00169">
    <property type="entry name" value="PH"/>
    <property type="match status" value="1"/>
</dbReference>
<keyword evidence="2" id="KW-0597">Phosphoprotein</keyword>
<dbReference type="OrthoDB" id="10047184at2759"/>
<dbReference type="Proteomes" id="UP000593567">
    <property type="component" value="Unassembled WGS sequence"/>
</dbReference>
<dbReference type="InterPro" id="IPR036290">
    <property type="entry name" value="Phe_ZIP_sf"/>
</dbReference>
<feature type="domain" description="PH" evidence="7">
    <location>
        <begin position="161"/>
        <end position="268"/>
    </location>
</feature>
<feature type="compositionally biased region" description="Basic residues" evidence="5">
    <location>
        <begin position="151"/>
        <end position="161"/>
    </location>
</feature>
<feature type="region of interest" description="Disordered" evidence="5">
    <location>
        <begin position="294"/>
        <end position="341"/>
    </location>
</feature>
<protein>
    <recommendedName>
        <fullName evidence="10">SH2B1</fullName>
    </recommendedName>
</protein>
<comment type="caution">
    <text evidence="8">The sequence shown here is derived from an EMBL/GenBank/DDBJ whole genome shotgun (WGS) entry which is preliminary data.</text>
</comment>
<feature type="compositionally biased region" description="Pro residues" evidence="5">
    <location>
        <begin position="306"/>
        <end position="315"/>
    </location>
</feature>
<dbReference type="Gene3D" id="2.30.29.30">
    <property type="entry name" value="Pleckstrin-homology domain (PH domain)/Phosphotyrosine-binding domain (PTB)"/>
    <property type="match status" value="1"/>
</dbReference>
<feature type="region of interest" description="Disordered" evidence="5">
    <location>
        <begin position="94"/>
        <end position="121"/>
    </location>
</feature>
<dbReference type="CDD" id="cd10346">
    <property type="entry name" value="SH2_SH2B_family"/>
    <property type="match status" value="1"/>
</dbReference>
<evidence type="ECO:0000313" key="8">
    <source>
        <dbReference type="EMBL" id="KAF6016786.1"/>
    </source>
</evidence>
<dbReference type="GO" id="GO:0035556">
    <property type="term" value="P:intracellular signal transduction"/>
    <property type="evidence" value="ECO:0007669"/>
    <property type="project" value="TreeGrafter"/>
</dbReference>
<dbReference type="SUPFAM" id="SSF50729">
    <property type="entry name" value="PH domain-like"/>
    <property type="match status" value="1"/>
</dbReference>
<dbReference type="SMART" id="SM00233">
    <property type="entry name" value="PH"/>
    <property type="match status" value="1"/>
</dbReference>
<dbReference type="InterPro" id="IPR015012">
    <property type="entry name" value="Phe_ZIP"/>
</dbReference>
<dbReference type="PROSITE" id="PS50003">
    <property type="entry name" value="PH_DOMAIN"/>
    <property type="match status" value="1"/>
</dbReference>
<evidence type="ECO:0000259" key="7">
    <source>
        <dbReference type="PROSITE" id="PS50003"/>
    </source>
</evidence>
<evidence type="ECO:0000256" key="5">
    <source>
        <dbReference type="SAM" id="MobiDB-lite"/>
    </source>
</evidence>
<dbReference type="PANTHER" id="PTHR10872">
    <property type="entry name" value="SH2B ADAPTER PROTEIN"/>
    <property type="match status" value="1"/>
</dbReference>
<comment type="similarity">
    <text evidence="1">Belongs to the SH2B adapter family.</text>
</comment>
<evidence type="ECO:0000313" key="9">
    <source>
        <dbReference type="Proteomes" id="UP000593567"/>
    </source>
</evidence>
<evidence type="ECO:0000256" key="3">
    <source>
        <dbReference type="ARBA" id="ARBA00022999"/>
    </source>
</evidence>
<dbReference type="SUPFAM" id="SSF55550">
    <property type="entry name" value="SH2 domain"/>
    <property type="match status" value="1"/>
</dbReference>
<proteinExistence type="inferred from homology"/>
<evidence type="ECO:0000256" key="4">
    <source>
        <dbReference type="PROSITE-ProRule" id="PRU00191"/>
    </source>
</evidence>
<keyword evidence="3 4" id="KW-0727">SH2 domain</keyword>
<dbReference type="Gene3D" id="6.10.140.110">
    <property type="match status" value="1"/>
</dbReference>
<dbReference type="Gene3D" id="3.30.505.10">
    <property type="entry name" value="SH2 domain"/>
    <property type="match status" value="1"/>
</dbReference>
<dbReference type="EMBL" id="VXIV02003468">
    <property type="protein sequence ID" value="KAF6016786.1"/>
    <property type="molecule type" value="Genomic_DNA"/>
</dbReference>
<name>A0A7J7ITC0_BUGNE</name>
<keyword evidence="9" id="KW-1185">Reference proteome</keyword>